<dbReference type="RefSeq" id="WP_004070665.1">
    <property type="nucleotide sequence ID" value="NZ_VIRB01000136.1"/>
</dbReference>
<accession>A0A9X5CB27</accession>
<dbReference type="Gene3D" id="1.10.1740.10">
    <property type="match status" value="1"/>
</dbReference>
<evidence type="ECO:0000313" key="2">
    <source>
        <dbReference type="EMBL" id="NDO71374.1"/>
    </source>
</evidence>
<dbReference type="OrthoDB" id="9801453at2"/>
<organism evidence="2 3">
    <name type="scientific">Schaedlerella arabinosiphila</name>
    <dbReference type="NCBI Taxonomy" id="2044587"/>
    <lineage>
        <taxon>Bacteria</taxon>
        <taxon>Bacillati</taxon>
        <taxon>Bacillota</taxon>
        <taxon>Clostridia</taxon>
        <taxon>Lachnospirales</taxon>
        <taxon>Lachnospiraceae</taxon>
        <taxon>Schaedlerella</taxon>
    </lineage>
</organism>
<sequence>MRNPKMIPYETIVQATAGEREAIERIMQHYRGYIRRAALVNGTVNQDAEDFITETLLAALFKYRFAEK</sequence>
<gene>
    <name evidence="2" type="ORF">FMM80_23090</name>
</gene>
<dbReference type="Pfam" id="PF12645">
    <property type="entry name" value="HTH_16"/>
    <property type="match status" value="1"/>
</dbReference>
<dbReference type="GO" id="GO:0006352">
    <property type="term" value="P:DNA-templated transcription initiation"/>
    <property type="evidence" value="ECO:0007669"/>
    <property type="project" value="InterPro"/>
</dbReference>
<dbReference type="GO" id="GO:0003700">
    <property type="term" value="F:DNA-binding transcription factor activity"/>
    <property type="evidence" value="ECO:0007669"/>
    <property type="project" value="InterPro"/>
</dbReference>
<comment type="caution">
    <text evidence="2">The sequence shown here is derived from an EMBL/GenBank/DDBJ whole genome shotgun (WGS) entry which is preliminary data.</text>
</comment>
<dbReference type="SUPFAM" id="SSF88946">
    <property type="entry name" value="Sigma2 domain of RNA polymerase sigma factors"/>
    <property type="match status" value="1"/>
</dbReference>
<feature type="domain" description="Helix-turn-helix conjugative transposon-like" evidence="1">
    <location>
        <begin position="9"/>
        <end position="64"/>
    </location>
</feature>
<dbReference type="EMBL" id="VIRB01000136">
    <property type="protein sequence ID" value="NDO71374.1"/>
    <property type="molecule type" value="Genomic_DNA"/>
</dbReference>
<protein>
    <submittedName>
        <fullName evidence="2">Helix-turn-helix domain-containing protein</fullName>
    </submittedName>
</protein>
<reference evidence="2 3" key="1">
    <citation type="submission" date="2019-07" db="EMBL/GenBank/DDBJ databases">
        <title>Draft genome sequences of 15 bacterial species constituting the stable defined intestinal microbiota of the GM15 gnotobiotic mouse model.</title>
        <authorList>
            <person name="Elie C."/>
            <person name="Mathieu A."/>
            <person name="Saliou A."/>
            <person name="Darnaud M."/>
            <person name="Leulier F."/>
            <person name="Tamellini A."/>
        </authorList>
    </citation>
    <scope>NUCLEOTIDE SEQUENCE [LARGE SCALE GENOMIC DNA]</scope>
    <source>
        <strain evidence="3">ASF 502</strain>
    </source>
</reference>
<dbReference type="Proteomes" id="UP000474104">
    <property type="component" value="Unassembled WGS sequence"/>
</dbReference>
<evidence type="ECO:0000313" key="3">
    <source>
        <dbReference type="Proteomes" id="UP000474104"/>
    </source>
</evidence>
<evidence type="ECO:0000259" key="1">
    <source>
        <dbReference type="Pfam" id="PF12645"/>
    </source>
</evidence>
<dbReference type="AlphaFoldDB" id="A0A9X5CB27"/>
<dbReference type="InterPro" id="IPR024760">
    <property type="entry name" value="HTH_dom_conjug_TS-like"/>
</dbReference>
<name>A0A9X5CB27_9FIRM</name>
<proteinExistence type="predicted"/>
<dbReference type="InterPro" id="IPR013325">
    <property type="entry name" value="RNA_pol_sigma_r2"/>
</dbReference>